<dbReference type="CDD" id="cd14674">
    <property type="entry name" value="PH_PLEKHM3_1"/>
    <property type="match status" value="1"/>
</dbReference>
<dbReference type="SMART" id="SM00233">
    <property type="entry name" value="PH"/>
    <property type="match status" value="2"/>
</dbReference>
<comment type="subcellular location">
    <subcellularLocation>
        <location evidence="1">Cell membrane</location>
    </subcellularLocation>
    <subcellularLocation>
        <location evidence="2">Cytoplasm</location>
    </subcellularLocation>
    <subcellularLocation>
        <location evidence="3">Golgi apparatus</location>
    </subcellularLocation>
</comment>
<dbReference type="Pfam" id="PF00169">
    <property type="entry name" value="PH"/>
    <property type="match status" value="1"/>
</dbReference>
<keyword evidence="15" id="KW-1185">Reference proteome</keyword>
<keyword evidence="4" id="KW-1003">Cell membrane</keyword>
<organism evidence="14 15">
    <name type="scientific">Apteryx owenii</name>
    <name type="common">Little spotted kiwi</name>
    <dbReference type="NCBI Taxonomy" id="8824"/>
    <lineage>
        <taxon>Eukaryota</taxon>
        <taxon>Metazoa</taxon>
        <taxon>Chordata</taxon>
        <taxon>Craniata</taxon>
        <taxon>Vertebrata</taxon>
        <taxon>Euteleostomi</taxon>
        <taxon>Archelosauria</taxon>
        <taxon>Archosauria</taxon>
        <taxon>Dinosauria</taxon>
        <taxon>Saurischia</taxon>
        <taxon>Theropoda</taxon>
        <taxon>Coelurosauria</taxon>
        <taxon>Aves</taxon>
        <taxon>Palaeognathae</taxon>
        <taxon>Apterygiformes</taxon>
        <taxon>Apterygidae</taxon>
        <taxon>Apteryx</taxon>
    </lineage>
</organism>
<dbReference type="PANTHER" id="PTHR12326:SF10">
    <property type="entry name" value="PLECKSTRIN HOMOLOGY DOMAIN-CONTAINING FAMILY M MEMBER 3"/>
    <property type="match status" value="1"/>
</dbReference>
<evidence type="ECO:0000256" key="11">
    <source>
        <dbReference type="ARBA" id="ARBA00023136"/>
    </source>
</evidence>
<keyword evidence="8" id="KW-0863">Zinc-finger</keyword>
<dbReference type="Ensembl" id="ENSAOWT00000031111.1">
    <property type="protein sequence ID" value="ENSAOWP00000027452.1"/>
    <property type="gene ID" value="ENSAOWG00000018504.1"/>
</dbReference>
<dbReference type="SMART" id="SM01175">
    <property type="entry name" value="DUF4206"/>
    <property type="match status" value="1"/>
</dbReference>
<protein>
    <recommendedName>
        <fullName evidence="12">Pleckstrin homology domain-containing family M member 3</fullName>
    </recommendedName>
</protein>
<evidence type="ECO:0000256" key="12">
    <source>
        <dbReference type="ARBA" id="ARBA00068202"/>
    </source>
</evidence>
<keyword evidence="6" id="KW-0479">Metal-binding</keyword>
<evidence type="ECO:0000256" key="7">
    <source>
        <dbReference type="ARBA" id="ARBA00022737"/>
    </source>
</evidence>
<dbReference type="GO" id="GO:0005794">
    <property type="term" value="C:Golgi apparatus"/>
    <property type="evidence" value="ECO:0007669"/>
    <property type="project" value="UniProtKB-SubCell"/>
</dbReference>
<dbReference type="InterPro" id="IPR001849">
    <property type="entry name" value="PH_domain"/>
</dbReference>
<dbReference type="GO" id="GO:0005886">
    <property type="term" value="C:plasma membrane"/>
    <property type="evidence" value="ECO:0007669"/>
    <property type="project" value="UniProtKB-SubCell"/>
</dbReference>
<evidence type="ECO:0000256" key="5">
    <source>
        <dbReference type="ARBA" id="ARBA00022490"/>
    </source>
</evidence>
<name>A0A8B9QVU6_APTOW</name>
<dbReference type="PROSITE" id="PS50003">
    <property type="entry name" value="PH_DOMAIN"/>
    <property type="match status" value="2"/>
</dbReference>
<dbReference type="SUPFAM" id="SSF50729">
    <property type="entry name" value="PH domain-like"/>
    <property type="match status" value="2"/>
</dbReference>
<evidence type="ECO:0000256" key="6">
    <source>
        <dbReference type="ARBA" id="ARBA00022723"/>
    </source>
</evidence>
<dbReference type="AlphaFoldDB" id="A0A8B9QVU6"/>
<evidence type="ECO:0000313" key="15">
    <source>
        <dbReference type="Proteomes" id="UP000694424"/>
    </source>
</evidence>
<dbReference type="Gene3D" id="2.30.29.30">
    <property type="entry name" value="Pleckstrin-homology domain (PH domain)/Phosphotyrosine-binding domain (PTB)"/>
    <property type="match status" value="2"/>
</dbReference>
<dbReference type="InterPro" id="IPR011993">
    <property type="entry name" value="PH-like_dom_sf"/>
</dbReference>
<feature type="domain" description="PH" evidence="13">
    <location>
        <begin position="209"/>
        <end position="306"/>
    </location>
</feature>
<dbReference type="InterPro" id="IPR051366">
    <property type="entry name" value="DEF8"/>
</dbReference>
<dbReference type="GO" id="GO:0008270">
    <property type="term" value="F:zinc ion binding"/>
    <property type="evidence" value="ECO:0007669"/>
    <property type="project" value="UniProtKB-KW"/>
</dbReference>
<reference evidence="14" key="2">
    <citation type="submission" date="2025-09" db="UniProtKB">
        <authorList>
            <consortium name="Ensembl"/>
        </authorList>
    </citation>
    <scope>IDENTIFICATION</scope>
</reference>
<proteinExistence type="predicted"/>
<feature type="domain" description="PH" evidence="13">
    <location>
        <begin position="359"/>
        <end position="454"/>
    </location>
</feature>
<dbReference type="FunFam" id="2.30.29.30:FF:000257">
    <property type="entry name" value="Pleckstrin homology domain-containing family M member 3"/>
    <property type="match status" value="1"/>
</dbReference>
<sequence>MEALEVDDISPALEVTEDFFSNFDTKLDKIVQPSEVYGVQEVPELVGHEVFDQITESRNLRNVTSLAKTSLIWDRCKNGLLETKAQAAFPAKEQLVVRRGRAADNLAWVGEGETSAFNIFNICQRRRDRPRSVNDILVQNEEASTFKPGHNRSRSDISCVDWGVLLTGTALQQPPPPAEDNNCALLSYLALTKGEDIQGNTEHKPTFPNILKKGYLEIRRDNDSYWQTSYAELSPYELYLYCLDSSGNQTLPTVYPLMHFQRVTVTGSIETKVVDTVLSDNSQLQLKAESSWEALDWGQKLWEVVRASVPTFMRQQEKLENVPKPDDNSDLPQTNGLIEKPMELFLSMNLTENTKEYQNILKSGTLYRLTVQNNWKAFTFVLNRSYLMAFQPGRLDEDPLLSYNIDVCLSVQTDTQDGCDSCFQVIFPQDVLRLRAETRQRAQEWMEALRAAANAARNLGQDLQVTLRSKPGDRPFGKDFRKSKRQSVTTSFLSILTTLSLERGLTVQSFKCAGCQRSIGLSNGKAKVCSYSGWYYCGTCHVDDTFLIPARLVHNWDTSKYKVSKQAKEFLEYVYEEPLIDIQQENPMLYQHVEPLATVVRLRQQLKSLRAYLFSCRAAVAEDLRRRIFPREYLLQQIHLYSLADLQQVIEGKLAPFLGKVIKFATSHVYSCSLCSQKGFICEICNNGEILYPFEDISTSRCESCGAVFHSECKVKAVPCPRCVRKELQKKQKSFWRRLNMDENFEESYNMFELSYQNT</sequence>
<dbReference type="Pfam" id="PF13901">
    <property type="entry name" value="RH_dom"/>
    <property type="match status" value="1"/>
</dbReference>
<dbReference type="Proteomes" id="UP000694424">
    <property type="component" value="Unplaced"/>
</dbReference>
<dbReference type="InterPro" id="IPR037812">
    <property type="entry name" value="PLEKHM3_PH_1"/>
</dbReference>
<dbReference type="FunFam" id="2.30.29.30:FF:000271">
    <property type="entry name" value="pleckstrin homology domain-containing family M member 3"/>
    <property type="match status" value="1"/>
</dbReference>
<evidence type="ECO:0000256" key="1">
    <source>
        <dbReference type="ARBA" id="ARBA00004236"/>
    </source>
</evidence>
<evidence type="ECO:0000259" key="13">
    <source>
        <dbReference type="PROSITE" id="PS50003"/>
    </source>
</evidence>
<evidence type="ECO:0000313" key="14">
    <source>
        <dbReference type="Ensembl" id="ENSAOWP00000027452.1"/>
    </source>
</evidence>
<dbReference type="PANTHER" id="PTHR12326">
    <property type="entry name" value="PLECKSTRIN HOMOLOGY DOMAIN CONTAINING PROTEIN"/>
    <property type="match status" value="1"/>
</dbReference>
<keyword evidence="7" id="KW-0677">Repeat</keyword>
<keyword evidence="10" id="KW-0333">Golgi apparatus</keyword>
<keyword evidence="5" id="KW-0963">Cytoplasm</keyword>
<keyword evidence="9" id="KW-0862">Zinc</keyword>
<evidence type="ECO:0000256" key="2">
    <source>
        <dbReference type="ARBA" id="ARBA00004496"/>
    </source>
</evidence>
<keyword evidence="11" id="KW-0472">Membrane</keyword>
<evidence type="ECO:0000256" key="3">
    <source>
        <dbReference type="ARBA" id="ARBA00004555"/>
    </source>
</evidence>
<dbReference type="InterPro" id="IPR025258">
    <property type="entry name" value="RH_dom"/>
</dbReference>
<evidence type="ECO:0000256" key="4">
    <source>
        <dbReference type="ARBA" id="ARBA00022475"/>
    </source>
</evidence>
<accession>A0A8B9QVU6</accession>
<evidence type="ECO:0000256" key="9">
    <source>
        <dbReference type="ARBA" id="ARBA00022833"/>
    </source>
</evidence>
<evidence type="ECO:0000256" key="8">
    <source>
        <dbReference type="ARBA" id="ARBA00022771"/>
    </source>
</evidence>
<reference evidence="14" key="1">
    <citation type="submission" date="2025-08" db="UniProtKB">
        <authorList>
            <consortium name="Ensembl"/>
        </authorList>
    </citation>
    <scope>IDENTIFICATION</scope>
</reference>
<evidence type="ECO:0000256" key="10">
    <source>
        <dbReference type="ARBA" id="ARBA00023034"/>
    </source>
</evidence>